<name>A0A4R7RHZ3_9BACT</name>
<proteinExistence type="predicted"/>
<sequence>MPENNTYNADARVQTLAAALGQDTGLVAKVWNKQLRTGAQSVDDFAFFEGGEKDSKPFVVKKDLENYNAGDSVVFTVMSQPRGPGVRGEQELTGNTSSVNWATYTCKVDFWRDAFEWNKKQAKFMAAGGSVKSAIMDQLKMKLGRKRMNDMKMALKLLGKGNTIYPNGKRGFDQLTAGDTMSPTVLTMAKPQWQRLGGMPFKIGHNKHRSPVYSCMAYIPDVAMTSLRMHHSYENALMNAAARSDDHPLYSGRLLDWQGIGLFEHISVDAEYDVLADPLAPRAILGVGFGVDSAAGSCKLISDAGDTQTRFFEWFGGYKYEWWEGQAAHADWNDFYNHADTGICGANRKYYAWIVNTDGSVGFVEYLGTGNNGNQITISKILSPDGAGTSTKGAAVVGKINATGNTWDSTPGPGMVDEEEEDGSNTSPDFNYTDTFLAGAYVIPCNERGAVDMCSLMLGKNSAVRAYVGDDKMIYQERDYGFTHGGGYESIFGQTPCIRTDRKTTGYALIRHAGQHPGLEVPTLEE</sequence>
<feature type="region of interest" description="Disordered" evidence="1">
    <location>
        <begin position="407"/>
        <end position="426"/>
    </location>
</feature>
<keyword evidence="3" id="KW-1185">Reference proteome</keyword>
<evidence type="ECO:0000256" key="1">
    <source>
        <dbReference type="SAM" id="MobiDB-lite"/>
    </source>
</evidence>
<dbReference type="RefSeq" id="WP_133797640.1">
    <property type="nucleotide sequence ID" value="NZ_SOCA01000021.1"/>
</dbReference>
<evidence type="ECO:0000313" key="2">
    <source>
        <dbReference type="EMBL" id="TDU62482.1"/>
    </source>
</evidence>
<dbReference type="Proteomes" id="UP000295662">
    <property type="component" value="Unassembled WGS sequence"/>
</dbReference>
<comment type="caution">
    <text evidence="2">The sequence shown here is derived from an EMBL/GenBank/DDBJ whole genome shotgun (WGS) entry which is preliminary data.</text>
</comment>
<accession>A0A4R7RHZ3</accession>
<dbReference type="AlphaFoldDB" id="A0A4R7RHZ3"/>
<evidence type="ECO:0000313" key="3">
    <source>
        <dbReference type="Proteomes" id="UP000295662"/>
    </source>
</evidence>
<gene>
    <name evidence="2" type="ORF">EI77_04706</name>
</gene>
<protein>
    <submittedName>
        <fullName evidence="2">Uncharacterized protein</fullName>
    </submittedName>
</protein>
<dbReference type="OrthoDB" id="8877014at2"/>
<dbReference type="EMBL" id="SOCA01000021">
    <property type="protein sequence ID" value="TDU62482.1"/>
    <property type="molecule type" value="Genomic_DNA"/>
</dbReference>
<organism evidence="2 3">
    <name type="scientific">Prosthecobacter fusiformis</name>
    <dbReference type="NCBI Taxonomy" id="48464"/>
    <lineage>
        <taxon>Bacteria</taxon>
        <taxon>Pseudomonadati</taxon>
        <taxon>Verrucomicrobiota</taxon>
        <taxon>Verrucomicrobiia</taxon>
        <taxon>Verrucomicrobiales</taxon>
        <taxon>Verrucomicrobiaceae</taxon>
        <taxon>Prosthecobacter</taxon>
    </lineage>
</organism>
<reference evidence="2 3" key="1">
    <citation type="submission" date="2019-03" db="EMBL/GenBank/DDBJ databases">
        <title>Genomic Encyclopedia of Archaeal and Bacterial Type Strains, Phase II (KMG-II): from individual species to whole genera.</title>
        <authorList>
            <person name="Goeker M."/>
        </authorList>
    </citation>
    <scope>NUCLEOTIDE SEQUENCE [LARGE SCALE GENOMIC DNA]</scope>
    <source>
        <strain evidence="2 3">ATCC 25309</strain>
    </source>
</reference>